<dbReference type="EMBL" id="JBHSUB010000007">
    <property type="protein sequence ID" value="MFC6377857.1"/>
    <property type="molecule type" value="Genomic_DNA"/>
</dbReference>
<dbReference type="PANTHER" id="PTHR37089:SF4">
    <property type="entry name" value="EXPORTED PROTEIN"/>
    <property type="match status" value="1"/>
</dbReference>
<dbReference type="InterPro" id="IPR053167">
    <property type="entry name" value="Spore_coat_component"/>
</dbReference>
<accession>A0ABW1VVU6</accession>
<evidence type="ECO:0000256" key="1">
    <source>
        <dbReference type="SAM" id="SignalP"/>
    </source>
</evidence>
<dbReference type="Proteomes" id="UP001596230">
    <property type="component" value="Unassembled WGS sequence"/>
</dbReference>
<dbReference type="SMART" id="SM00972">
    <property type="entry name" value="SCPU"/>
    <property type="match status" value="1"/>
</dbReference>
<keyword evidence="4" id="KW-1185">Reference proteome</keyword>
<comment type="caution">
    <text evidence="3">The sequence shown here is derived from an EMBL/GenBank/DDBJ whole genome shotgun (WGS) entry which is preliminary data.</text>
</comment>
<evidence type="ECO:0000313" key="4">
    <source>
        <dbReference type="Proteomes" id="UP001596230"/>
    </source>
</evidence>
<sequence length="191" mass="19325">MKLRKTLLITLGVALTTAFTSLSASAAEGTLTGQVGVQVTIKEGCTVANGSSSSGTNSWGTLNFGTYADLTSIINGSVLGSDGKDAVTVTCTSGLSPTLTLDGGLNESGNVRNMVNTTTTSGTTTSSDIAYHLYSDASYDTEIEPGTAISLTASGDAQSIPIYGRILPTGQTSTAPTSGTYTDTVTATLAW</sequence>
<reference evidence="4" key="1">
    <citation type="journal article" date="2019" name="Int. J. Syst. Evol. Microbiol.">
        <title>The Global Catalogue of Microorganisms (GCM) 10K type strain sequencing project: providing services to taxonomists for standard genome sequencing and annotation.</title>
        <authorList>
            <consortium name="The Broad Institute Genomics Platform"/>
            <consortium name="The Broad Institute Genome Sequencing Center for Infectious Disease"/>
            <person name="Wu L."/>
            <person name="Ma J."/>
        </authorList>
    </citation>
    <scope>NUCLEOTIDE SEQUENCE [LARGE SCALE GENOMIC DNA]</scope>
    <source>
        <strain evidence="4">CGMCC 1.18518</strain>
    </source>
</reference>
<feature type="domain" description="Spore coat protein U/FanG" evidence="2">
    <location>
        <begin position="32"/>
        <end position="188"/>
    </location>
</feature>
<dbReference type="RefSeq" id="WP_212713250.1">
    <property type="nucleotide sequence ID" value="NZ_JBHSUB010000007.1"/>
</dbReference>
<dbReference type="PANTHER" id="PTHR37089">
    <property type="entry name" value="PROTEIN U-RELATED"/>
    <property type="match status" value="1"/>
</dbReference>
<feature type="chain" id="PRO_5047068675" evidence="1">
    <location>
        <begin position="27"/>
        <end position="191"/>
    </location>
</feature>
<evidence type="ECO:0000259" key="2">
    <source>
        <dbReference type="Pfam" id="PF05229"/>
    </source>
</evidence>
<dbReference type="Pfam" id="PF05229">
    <property type="entry name" value="SCPU"/>
    <property type="match status" value="1"/>
</dbReference>
<proteinExistence type="predicted"/>
<protein>
    <submittedName>
        <fullName evidence="3">Spore coat U domain-containing protein</fullName>
    </submittedName>
</protein>
<gene>
    <name evidence="3" type="ORF">ACFP9W_07105</name>
</gene>
<organism evidence="3 4">
    <name type="scientific">Tatumella terrea</name>
    <dbReference type="NCBI Taxonomy" id="419007"/>
    <lineage>
        <taxon>Bacteria</taxon>
        <taxon>Pseudomonadati</taxon>
        <taxon>Pseudomonadota</taxon>
        <taxon>Gammaproteobacteria</taxon>
        <taxon>Enterobacterales</taxon>
        <taxon>Erwiniaceae</taxon>
        <taxon>Tatumella</taxon>
    </lineage>
</organism>
<feature type="signal peptide" evidence="1">
    <location>
        <begin position="1"/>
        <end position="26"/>
    </location>
</feature>
<keyword evidence="1" id="KW-0732">Signal</keyword>
<name>A0ABW1VVU6_9GAMM</name>
<evidence type="ECO:0000313" key="3">
    <source>
        <dbReference type="EMBL" id="MFC6377857.1"/>
    </source>
</evidence>
<dbReference type="InterPro" id="IPR007893">
    <property type="entry name" value="Spore_coat_U/FanG"/>
</dbReference>